<evidence type="ECO:0000313" key="1">
    <source>
        <dbReference type="EMBL" id="CAF1029991.1"/>
    </source>
</evidence>
<comment type="caution">
    <text evidence="1">The sequence shown here is derived from an EMBL/GenBank/DDBJ whole genome shotgun (WGS) entry which is preliminary data.</text>
</comment>
<dbReference type="AlphaFoldDB" id="A0A814IWN8"/>
<gene>
    <name evidence="1" type="ORF">OXX778_LOCUS17817</name>
</gene>
<accession>A0A814IWN8</accession>
<protein>
    <submittedName>
        <fullName evidence="1">Uncharacterized protein</fullName>
    </submittedName>
</protein>
<sequence>MTHITEELAIACLEREKEKEKENEHLNKIVNETLGKTLSKLESRDGWVALDIPKISEEELLKEAEKNGLNDDNQTRMFIKFVTTASNFASAKFKDKLQYVPEIVHKIKDLIVEMKKEIKEFTKIAAEFEELIHLFVKTVMNTKHNLNMIKPNLQDSVLHFKVLEDASKSDILNDEDKKDCTTALTSLCDGINKLQGLLSSNYKINCLLNLKNK</sequence>
<proteinExistence type="predicted"/>
<dbReference type="OrthoDB" id="9993757at2759"/>
<name>A0A814IWN8_9BILA</name>
<keyword evidence="2" id="KW-1185">Reference proteome</keyword>
<organism evidence="1 2">
    <name type="scientific">Brachionus calyciflorus</name>
    <dbReference type="NCBI Taxonomy" id="104777"/>
    <lineage>
        <taxon>Eukaryota</taxon>
        <taxon>Metazoa</taxon>
        <taxon>Spiralia</taxon>
        <taxon>Gnathifera</taxon>
        <taxon>Rotifera</taxon>
        <taxon>Eurotatoria</taxon>
        <taxon>Monogononta</taxon>
        <taxon>Pseudotrocha</taxon>
        <taxon>Ploima</taxon>
        <taxon>Brachionidae</taxon>
        <taxon>Brachionus</taxon>
    </lineage>
</organism>
<dbReference type="EMBL" id="CAJNOC010004676">
    <property type="protein sequence ID" value="CAF1029991.1"/>
    <property type="molecule type" value="Genomic_DNA"/>
</dbReference>
<reference evidence="1" key="1">
    <citation type="submission" date="2021-02" db="EMBL/GenBank/DDBJ databases">
        <authorList>
            <person name="Nowell W R."/>
        </authorList>
    </citation>
    <scope>NUCLEOTIDE SEQUENCE</scope>
    <source>
        <strain evidence="1">Ploen Becks lab</strain>
    </source>
</reference>
<evidence type="ECO:0000313" key="2">
    <source>
        <dbReference type="Proteomes" id="UP000663879"/>
    </source>
</evidence>
<dbReference type="Proteomes" id="UP000663879">
    <property type="component" value="Unassembled WGS sequence"/>
</dbReference>